<name>A0A3M7QRV4_BRAPC</name>
<dbReference type="Proteomes" id="UP000276133">
    <property type="component" value="Unassembled WGS sequence"/>
</dbReference>
<organism evidence="2 3">
    <name type="scientific">Brachionus plicatilis</name>
    <name type="common">Marine rotifer</name>
    <name type="synonym">Brachionus muelleri</name>
    <dbReference type="NCBI Taxonomy" id="10195"/>
    <lineage>
        <taxon>Eukaryota</taxon>
        <taxon>Metazoa</taxon>
        <taxon>Spiralia</taxon>
        <taxon>Gnathifera</taxon>
        <taxon>Rotifera</taxon>
        <taxon>Eurotatoria</taxon>
        <taxon>Monogononta</taxon>
        <taxon>Pseudotrocha</taxon>
        <taxon>Ploima</taxon>
        <taxon>Brachionidae</taxon>
        <taxon>Brachionus</taxon>
    </lineage>
</organism>
<reference evidence="2 3" key="1">
    <citation type="journal article" date="2018" name="Sci. Rep.">
        <title>Genomic signatures of local adaptation to the degree of environmental predictability in rotifers.</title>
        <authorList>
            <person name="Franch-Gras L."/>
            <person name="Hahn C."/>
            <person name="Garcia-Roger E.M."/>
            <person name="Carmona M.J."/>
            <person name="Serra M."/>
            <person name="Gomez A."/>
        </authorList>
    </citation>
    <scope>NUCLEOTIDE SEQUENCE [LARGE SCALE GENOMIC DNA]</scope>
    <source>
        <strain evidence="2">HYR1</strain>
    </source>
</reference>
<dbReference type="EMBL" id="REGN01005323">
    <property type="protein sequence ID" value="RNA13824.1"/>
    <property type="molecule type" value="Genomic_DNA"/>
</dbReference>
<evidence type="ECO:0000313" key="3">
    <source>
        <dbReference type="Proteomes" id="UP000276133"/>
    </source>
</evidence>
<proteinExistence type="predicted"/>
<protein>
    <submittedName>
        <fullName evidence="2">Uncharacterized protein</fullName>
    </submittedName>
</protein>
<keyword evidence="3" id="KW-1185">Reference proteome</keyword>
<comment type="caution">
    <text evidence="2">The sequence shown here is derived from an EMBL/GenBank/DDBJ whole genome shotgun (WGS) entry which is preliminary data.</text>
</comment>
<sequence>MAPFWHLKLNRALAVVFASMSYYVCVTISREKFDLIGLNGVLTLFCIERLLTCFAFFNEFLQYRRVFPAESKSN</sequence>
<evidence type="ECO:0000313" key="2">
    <source>
        <dbReference type="EMBL" id="RNA13824.1"/>
    </source>
</evidence>
<evidence type="ECO:0000256" key="1">
    <source>
        <dbReference type="SAM" id="Phobius"/>
    </source>
</evidence>
<feature type="transmembrane region" description="Helical" evidence="1">
    <location>
        <begin position="35"/>
        <end position="57"/>
    </location>
</feature>
<dbReference type="AlphaFoldDB" id="A0A3M7QRV4"/>
<keyword evidence="1" id="KW-0812">Transmembrane</keyword>
<accession>A0A3M7QRV4</accession>
<keyword evidence="1" id="KW-1133">Transmembrane helix</keyword>
<keyword evidence="1" id="KW-0472">Membrane</keyword>
<gene>
    <name evidence="2" type="ORF">BpHYR1_028607</name>
</gene>
<feature type="transmembrane region" description="Helical" evidence="1">
    <location>
        <begin position="12"/>
        <end position="29"/>
    </location>
</feature>